<dbReference type="EMBL" id="KV907508">
    <property type="protein sequence ID" value="OOF92022.1"/>
    <property type="molecule type" value="Genomic_DNA"/>
</dbReference>
<dbReference type="GO" id="GO:0006508">
    <property type="term" value="P:proteolysis"/>
    <property type="evidence" value="ECO:0007669"/>
    <property type="project" value="UniProtKB-KW"/>
</dbReference>
<dbReference type="AlphaFoldDB" id="A0A1R3RC29"/>
<name>A0A1R3RC29_ASPC5</name>
<dbReference type="InterPro" id="IPR001563">
    <property type="entry name" value="Peptidase_S10"/>
</dbReference>
<protein>
    <recommendedName>
        <fullName evidence="8">Carboxypeptidase</fullName>
    </recommendedName>
</protein>
<sequence>VYPGNTYDYLPFNKSISSLLYNNLYGPGNCLDQLYDCAARGIDEVCSTADNFCADEVESIYDDYAGRDEYDFRELTPDPFPYEFYVDYLNQASVQAAIGAYINYTESSNAVGLAFSSTGDDGRLMNTTDDVAKLLKQNVTVVMYAGDADYNCNWLGGEAVALKVDAPHFRTAGYTNITTSDGVPHGQVRQAGNFAFVRVYESGHEVPFYQPLLALEMFERVITGKDVATGKTPVSPSLKTGGPVKSTYREGNATIQWEVLDSLATYNTTLNGPNPISKKHKRMGPALRFQM</sequence>
<dbReference type="InterPro" id="IPR029058">
    <property type="entry name" value="AB_hydrolase_fold"/>
</dbReference>
<comment type="similarity">
    <text evidence="1">Belongs to the peptidase S10 family.</text>
</comment>
<evidence type="ECO:0008006" key="8">
    <source>
        <dbReference type="Google" id="ProtNLM"/>
    </source>
</evidence>
<dbReference type="GO" id="GO:0004185">
    <property type="term" value="F:serine-type carboxypeptidase activity"/>
    <property type="evidence" value="ECO:0007669"/>
    <property type="project" value="InterPro"/>
</dbReference>
<dbReference type="OMA" id="WTESCAG"/>
<keyword evidence="7" id="KW-1185">Reference proteome</keyword>
<dbReference type="Gene3D" id="3.40.50.1820">
    <property type="entry name" value="alpha/beta hydrolase"/>
    <property type="match status" value="1"/>
</dbReference>
<evidence type="ECO:0000256" key="5">
    <source>
        <dbReference type="ARBA" id="ARBA00023180"/>
    </source>
</evidence>
<organism evidence="6 7">
    <name type="scientific">Aspergillus carbonarius (strain ITEM 5010)</name>
    <dbReference type="NCBI Taxonomy" id="602072"/>
    <lineage>
        <taxon>Eukaryota</taxon>
        <taxon>Fungi</taxon>
        <taxon>Dikarya</taxon>
        <taxon>Ascomycota</taxon>
        <taxon>Pezizomycotina</taxon>
        <taxon>Eurotiomycetes</taxon>
        <taxon>Eurotiomycetidae</taxon>
        <taxon>Eurotiales</taxon>
        <taxon>Aspergillaceae</taxon>
        <taxon>Aspergillus</taxon>
        <taxon>Aspergillus subgen. Circumdati</taxon>
    </lineage>
</organism>
<dbReference type="Proteomes" id="UP000188318">
    <property type="component" value="Unassembled WGS sequence"/>
</dbReference>
<keyword evidence="4" id="KW-0378">Hydrolase</keyword>
<gene>
    <name evidence="6" type="ORF">ASPCADRAFT_8887</name>
</gene>
<evidence type="ECO:0000256" key="2">
    <source>
        <dbReference type="ARBA" id="ARBA00022645"/>
    </source>
</evidence>
<reference evidence="7" key="1">
    <citation type="journal article" date="2017" name="Genome Biol.">
        <title>Comparative genomics reveals high biological diversity and specific adaptations in the industrially and medically important fungal genus Aspergillus.</title>
        <authorList>
            <person name="de Vries R.P."/>
            <person name="Riley R."/>
            <person name="Wiebenga A."/>
            <person name="Aguilar-Osorio G."/>
            <person name="Amillis S."/>
            <person name="Uchima C.A."/>
            <person name="Anderluh G."/>
            <person name="Asadollahi M."/>
            <person name="Askin M."/>
            <person name="Barry K."/>
            <person name="Battaglia E."/>
            <person name="Bayram O."/>
            <person name="Benocci T."/>
            <person name="Braus-Stromeyer S.A."/>
            <person name="Caldana C."/>
            <person name="Canovas D."/>
            <person name="Cerqueira G.C."/>
            <person name="Chen F."/>
            <person name="Chen W."/>
            <person name="Choi C."/>
            <person name="Clum A."/>
            <person name="Dos Santos R.A."/>
            <person name="Damasio A.R."/>
            <person name="Diallinas G."/>
            <person name="Emri T."/>
            <person name="Fekete E."/>
            <person name="Flipphi M."/>
            <person name="Freyberg S."/>
            <person name="Gallo A."/>
            <person name="Gournas C."/>
            <person name="Habgood R."/>
            <person name="Hainaut M."/>
            <person name="Harispe M.L."/>
            <person name="Henrissat B."/>
            <person name="Hilden K.S."/>
            <person name="Hope R."/>
            <person name="Hossain A."/>
            <person name="Karabika E."/>
            <person name="Karaffa L."/>
            <person name="Karanyi Z."/>
            <person name="Krasevec N."/>
            <person name="Kuo A."/>
            <person name="Kusch H."/>
            <person name="LaButti K."/>
            <person name="Lagendijk E.L."/>
            <person name="Lapidus A."/>
            <person name="Levasseur A."/>
            <person name="Lindquist E."/>
            <person name="Lipzen A."/>
            <person name="Logrieco A.F."/>
            <person name="MacCabe A."/>
            <person name="Maekelae M.R."/>
            <person name="Malavazi I."/>
            <person name="Melin P."/>
            <person name="Meyer V."/>
            <person name="Mielnichuk N."/>
            <person name="Miskei M."/>
            <person name="Molnar A.P."/>
            <person name="Mule G."/>
            <person name="Ngan C.Y."/>
            <person name="Orejas M."/>
            <person name="Orosz E."/>
            <person name="Ouedraogo J.P."/>
            <person name="Overkamp K.M."/>
            <person name="Park H.-S."/>
            <person name="Perrone G."/>
            <person name="Piumi F."/>
            <person name="Punt P.J."/>
            <person name="Ram A.F."/>
            <person name="Ramon A."/>
            <person name="Rauscher S."/>
            <person name="Record E."/>
            <person name="Riano-Pachon D.M."/>
            <person name="Robert V."/>
            <person name="Roehrig J."/>
            <person name="Ruller R."/>
            <person name="Salamov A."/>
            <person name="Salih N.S."/>
            <person name="Samson R.A."/>
            <person name="Sandor E."/>
            <person name="Sanguinetti M."/>
            <person name="Schuetze T."/>
            <person name="Sepcic K."/>
            <person name="Shelest E."/>
            <person name="Sherlock G."/>
            <person name="Sophianopoulou V."/>
            <person name="Squina F.M."/>
            <person name="Sun H."/>
            <person name="Susca A."/>
            <person name="Todd R.B."/>
            <person name="Tsang A."/>
            <person name="Unkles S.E."/>
            <person name="van de Wiele N."/>
            <person name="van Rossen-Uffink D."/>
            <person name="Oliveira J.V."/>
            <person name="Vesth T.C."/>
            <person name="Visser J."/>
            <person name="Yu J.-H."/>
            <person name="Zhou M."/>
            <person name="Andersen M.R."/>
            <person name="Archer D.B."/>
            <person name="Baker S.E."/>
            <person name="Benoit I."/>
            <person name="Brakhage A.A."/>
            <person name="Braus G.H."/>
            <person name="Fischer R."/>
            <person name="Frisvad J.C."/>
            <person name="Goldman G.H."/>
            <person name="Houbraken J."/>
            <person name="Oakley B."/>
            <person name="Pocsi I."/>
            <person name="Scazzocchio C."/>
            <person name="Seiboth B."/>
            <person name="vanKuyk P.A."/>
            <person name="Wortman J."/>
            <person name="Dyer P.S."/>
            <person name="Grigoriev I.V."/>
        </authorList>
    </citation>
    <scope>NUCLEOTIDE SEQUENCE [LARGE SCALE GENOMIC DNA]</scope>
    <source>
        <strain evidence="7">ITEM 5010</strain>
    </source>
</reference>
<keyword evidence="5" id="KW-0325">Glycoprotein</keyword>
<feature type="non-terminal residue" evidence="6">
    <location>
        <position position="1"/>
    </location>
</feature>
<dbReference type="SUPFAM" id="SSF53474">
    <property type="entry name" value="alpha/beta-Hydrolases"/>
    <property type="match status" value="1"/>
</dbReference>
<keyword evidence="3" id="KW-0645">Protease</keyword>
<evidence type="ECO:0000256" key="1">
    <source>
        <dbReference type="ARBA" id="ARBA00009431"/>
    </source>
</evidence>
<evidence type="ECO:0000313" key="6">
    <source>
        <dbReference type="EMBL" id="OOF92022.1"/>
    </source>
</evidence>
<dbReference type="OrthoDB" id="443318at2759"/>
<proteinExistence type="inferred from homology"/>
<accession>A0A1R3RC29</accession>
<evidence type="ECO:0000313" key="7">
    <source>
        <dbReference type="Proteomes" id="UP000188318"/>
    </source>
</evidence>
<evidence type="ECO:0000256" key="4">
    <source>
        <dbReference type="ARBA" id="ARBA00022801"/>
    </source>
</evidence>
<keyword evidence="2" id="KW-0121">Carboxypeptidase</keyword>
<dbReference type="STRING" id="602072.A0A1R3RC29"/>
<dbReference type="Pfam" id="PF00450">
    <property type="entry name" value="Peptidase_S10"/>
    <property type="match status" value="1"/>
</dbReference>
<evidence type="ECO:0000256" key="3">
    <source>
        <dbReference type="ARBA" id="ARBA00022670"/>
    </source>
</evidence>
<dbReference type="VEuPathDB" id="FungiDB:ASPCADRAFT_8887"/>